<organism evidence="1 2">
    <name type="scientific">Nocardia yunnanensis</name>
    <dbReference type="NCBI Taxonomy" id="2382165"/>
    <lineage>
        <taxon>Bacteria</taxon>
        <taxon>Bacillati</taxon>
        <taxon>Actinomycetota</taxon>
        <taxon>Actinomycetes</taxon>
        <taxon>Mycobacteriales</taxon>
        <taxon>Nocardiaceae</taxon>
        <taxon>Nocardia</taxon>
    </lineage>
</organism>
<name>A0A386ZMY1_9NOCA</name>
<dbReference type="KEGG" id="nyu:D7D52_37135"/>
<sequence length="65" mass="7150">MSSTAILLVPALAAPAFGLGIWLGVRSVTGETSARRRHTRCTPVLRPWPDLPHRPAAWPPARRTR</sequence>
<keyword evidence="2" id="KW-1185">Reference proteome</keyword>
<evidence type="ECO:0000313" key="1">
    <source>
        <dbReference type="EMBL" id="AYF78524.1"/>
    </source>
</evidence>
<dbReference type="AlphaFoldDB" id="A0A386ZMY1"/>
<dbReference type="EMBL" id="CP032568">
    <property type="protein sequence ID" value="AYF78524.1"/>
    <property type="molecule type" value="Genomic_DNA"/>
</dbReference>
<accession>A0A386ZMY1</accession>
<protein>
    <submittedName>
        <fullName evidence="1">Uncharacterized protein</fullName>
    </submittedName>
</protein>
<evidence type="ECO:0000313" key="2">
    <source>
        <dbReference type="Proteomes" id="UP000267164"/>
    </source>
</evidence>
<proteinExistence type="predicted"/>
<dbReference type="RefSeq" id="WP_120743607.1">
    <property type="nucleotide sequence ID" value="NZ_CP032568.1"/>
</dbReference>
<reference evidence="1 2" key="1">
    <citation type="submission" date="2018-09" db="EMBL/GenBank/DDBJ databases">
        <title>Nocardia yunnanensis sp. nov., an actinomycete isolated from a soil sample.</title>
        <authorList>
            <person name="Zhang J."/>
        </authorList>
    </citation>
    <scope>NUCLEOTIDE SEQUENCE [LARGE SCALE GENOMIC DNA]</scope>
    <source>
        <strain evidence="1 2">CFHS0054</strain>
    </source>
</reference>
<gene>
    <name evidence="1" type="ORF">D7D52_37135</name>
</gene>
<dbReference type="Proteomes" id="UP000267164">
    <property type="component" value="Chromosome"/>
</dbReference>